<evidence type="ECO:0008006" key="3">
    <source>
        <dbReference type="Google" id="ProtNLM"/>
    </source>
</evidence>
<evidence type="ECO:0000313" key="2">
    <source>
        <dbReference type="Proteomes" id="UP000077266"/>
    </source>
</evidence>
<dbReference type="AlphaFoldDB" id="A0A165MLN4"/>
<dbReference type="OrthoDB" id="2799468at2759"/>
<dbReference type="InParanoid" id="A0A165MLN4"/>
<sequence>MLSTTILKRTLNTMANTATRQNTVLAAAVDAAAAHSQQHIDLANVNLREAAKLMSEEHKILGYRPPHDSLAAQAQAAAAKHPDAPGAVNNVAELKRLAADDAARVEAERGNPVPAGAAYREIDLNGGLTGIGQAEASKLMSAEHKALGYRPPADSLAAKAQRAAAGHPDTKPTIDPTVLADAAIKDAARIAAERGASGEINLADVTEEEARKLQSLEQKALAGESTAGTLAAAAQSVVDQRQSASQ</sequence>
<dbReference type="EMBL" id="KV425909">
    <property type="protein sequence ID" value="KZV99451.1"/>
    <property type="molecule type" value="Genomic_DNA"/>
</dbReference>
<organism evidence="1 2">
    <name type="scientific">Exidia glandulosa HHB12029</name>
    <dbReference type="NCBI Taxonomy" id="1314781"/>
    <lineage>
        <taxon>Eukaryota</taxon>
        <taxon>Fungi</taxon>
        <taxon>Dikarya</taxon>
        <taxon>Basidiomycota</taxon>
        <taxon>Agaricomycotina</taxon>
        <taxon>Agaricomycetes</taxon>
        <taxon>Auriculariales</taxon>
        <taxon>Exidiaceae</taxon>
        <taxon>Exidia</taxon>
    </lineage>
</organism>
<reference evidence="1 2" key="1">
    <citation type="journal article" date="2016" name="Mol. Biol. Evol.">
        <title>Comparative Genomics of Early-Diverging Mushroom-Forming Fungi Provides Insights into the Origins of Lignocellulose Decay Capabilities.</title>
        <authorList>
            <person name="Nagy L.G."/>
            <person name="Riley R."/>
            <person name="Tritt A."/>
            <person name="Adam C."/>
            <person name="Daum C."/>
            <person name="Floudas D."/>
            <person name="Sun H."/>
            <person name="Yadav J.S."/>
            <person name="Pangilinan J."/>
            <person name="Larsson K.H."/>
            <person name="Matsuura K."/>
            <person name="Barry K."/>
            <person name="Labutti K."/>
            <person name="Kuo R."/>
            <person name="Ohm R.A."/>
            <person name="Bhattacharya S.S."/>
            <person name="Shirouzu T."/>
            <person name="Yoshinaga Y."/>
            <person name="Martin F.M."/>
            <person name="Grigoriev I.V."/>
            <person name="Hibbett D.S."/>
        </authorList>
    </citation>
    <scope>NUCLEOTIDE SEQUENCE [LARGE SCALE GENOMIC DNA]</scope>
    <source>
        <strain evidence="1 2">HHB12029</strain>
    </source>
</reference>
<name>A0A165MLN4_EXIGL</name>
<gene>
    <name evidence="1" type="ORF">EXIGLDRAFT_724934</name>
</gene>
<evidence type="ECO:0000313" key="1">
    <source>
        <dbReference type="EMBL" id="KZV99451.1"/>
    </source>
</evidence>
<dbReference type="Proteomes" id="UP000077266">
    <property type="component" value="Unassembled WGS sequence"/>
</dbReference>
<proteinExistence type="predicted"/>
<accession>A0A165MLN4</accession>
<dbReference type="STRING" id="1314781.A0A165MLN4"/>
<protein>
    <recommendedName>
        <fullName evidence="3">SMP domain-containing protein</fullName>
    </recommendedName>
</protein>
<keyword evidence="2" id="KW-1185">Reference proteome</keyword>